<gene>
    <name evidence="7" type="ORF">THAOC_33384</name>
</gene>
<feature type="region of interest" description="Disordered" evidence="5">
    <location>
        <begin position="380"/>
        <end position="407"/>
    </location>
</feature>
<evidence type="ECO:0000256" key="1">
    <source>
        <dbReference type="ARBA" id="ARBA00022723"/>
    </source>
</evidence>
<feature type="compositionally biased region" description="Basic residues" evidence="5">
    <location>
        <begin position="351"/>
        <end position="360"/>
    </location>
</feature>
<dbReference type="Pfam" id="PF00134">
    <property type="entry name" value="Cyclin_N"/>
    <property type="match status" value="1"/>
</dbReference>
<dbReference type="SUPFAM" id="SSF81901">
    <property type="entry name" value="HCP-like"/>
    <property type="match status" value="1"/>
</dbReference>
<dbReference type="Gene3D" id="1.25.40.10">
    <property type="entry name" value="Tetratricopeptide repeat domain"/>
    <property type="match status" value="1"/>
</dbReference>
<keyword evidence="1" id="KW-0479">Metal-binding</keyword>
<dbReference type="GO" id="GO:0008270">
    <property type="term" value="F:zinc ion binding"/>
    <property type="evidence" value="ECO:0007669"/>
    <property type="project" value="UniProtKB-KW"/>
</dbReference>
<feature type="domain" description="MYND-type" evidence="6">
    <location>
        <begin position="18"/>
        <end position="59"/>
    </location>
</feature>
<dbReference type="PANTHER" id="PTHR43628:SF1">
    <property type="entry name" value="CHITIN SYNTHASE REGULATORY FACTOR 2-RELATED"/>
    <property type="match status" value="1"/>
</dbReference>
<dbReference type="Pfam" id="PF08238">
    <property type="entry name" value="Sel1"/>
    <property type="match status" value="2"/>
</dbReference>
<feature type="region of interest" description="Disordered" evidence="5">
    <location>
        <begin position="803"/>
        <end position="847"/>
    </location>
</feature>
<organism evidence="7 8">
    <name type="scientific">Thalassiosira oceanica</name>
    <name type="common">Marine diatom</name>
    <dbReference type="NCBI Taxonomy" id="159749"/>
    <lineage>
        <taxon>Eukaryota</taxon>
        <taxon>Sar</taxon>
        <taxon>Stramenopiles</taxon>
        <taxon>Ochrophyta</taxon>
        <taxon>Bacillariophyta</taxon>
        <taxon>Coscinodiscophyceae</taxon>
        <taxon>Thalassiosirophycidae</taxon>
        <taxon>Thalassiosirales</taxon>
        <taxon>Thalassiosiraceae</taxon>
        <taxon>Thalassiosira</taxon>
    </lineage>
</organism>
<feature type="region of interest" description="Disordered" evidence="5">
    <location>
        <begin position="1004"/>
        <end position="1026"/>
    </location>
</feature>
<keyword evidence="3" id="KW-0862">Zinc</keyword>
<dbReference type="Proteomes" id="UP000266841">
    <property type="component" value="Unassembled WGS sequence"/>
</dbReference>
<dbReference type="SUPFAM" id="SSF144232">
    <property type="entry name" value="HIT/MYND zinc finger-like"/>
    <property type="match status" value="1"/>
</dbReference>
<comment type="caution">
    <text evidence="7">The sequence shown here is derived from an EMBL/GenBank/DDBJ whole genome shotgun (WGS) entry which is preliminary data.</text>
</comment>
<feature type="compositionally biased region" description="Polar residues" evidence="5">
    <location>
        <begin position="1005"/>
        <end position="1024"/>
    </location>
</feature>
<keyword evidence="2 4" id="KW-0863">Zinc-finger</keyword>
<evidence type="ECO:0000256" key="3">
    <source>
        <dbReference type="ARBA" id="ARBA00022833"/>
    </source>
</evidence>
<dbReference type="Pfam" id="PF01753">
    <property type="entry name" value="zf-MYND"/>
    <property type="match status" value="1"/>
</dbReference>
<dbReference type="OrthoDB" id="272077at2759"/>
<protein>
    <recommendedName>
        <fullName evidence="6">MYND-type domain-containing protein</fullName>
    </recommendedName>
</protein>
<feature type="region of interest" description="Disordered" evidence="5">
    <location>
        <begin position="876"/>
        <end position="945"/>
    </location>
</feature>
<evidence type="ECO:0000313" key="8">
    <source>
        <dbReference type="Proteomes" id="UP000266841"/>
    </source>
</evidence>
<dbReference type="SMART" id="SM00671">
    <property type="entry name" value="SEL1"/>
    <property type="match status" value="2"/>
</dbReference>
<dbReference type="EMBL" id="AGNL01046530">
    <property type="protein sequence ID" value="EJK47869.1"/>
    <property type="molecule type" value="Genomic_DNA"/>
</dbReference>
<dbReference type="AlphaFoldDB" id="K0R751"/>
<dbReference type="InterPro" id="IPR011990">
    <property type="entry name" value="TPR-like_helical_dom_sf"/>
</dbReference>
<evidence type="ECO:0000256" key="2">
    <source>
        <dbReference type="ARBA" id="ARBA00022771"/>
    </source>
</evidence>
<evidence type="ECO:0000256" key="4">
    <source>
        <dbReference type="PROSITE-ProRule" id="PRU00134"/>
    </source>
</evidence>
<dbReference type="PROSITE" id="PS01360">
    <property type="entry name" value="ZF_MYND_1"/>
    <property type="match status" value="1"/>
</dbReference>
<dbReference type="InterPro" id="IPR006597">
    <property type="entry name" value="Sel1-like"/>
</dbReference>
<proteinExistence type="predicted"/>
<evidence type="ECO:0000256" key="5">
    <source>
        <dbReference type="SAM" id="MobiDB-lite"/>
    </source>
</evidence>
<dbReference type="Gene3D" id="6.10.140.2220">
    <property type="match status" value="1"/>
</dbReference>
<feature type="compositionally biased region" description="Acidic residues" evidence="5">
    <location>
        <begin position="806"/>
        <end position="817"/>
    </location>
</feature>
<evidence type="ECO:0000313" key="7">
    <source>
        <dbReference type="EMBL" id="EJK47869.1"/>
    </source>
</evidence>
<reference evidence="7 8" key="1">
    <citation type="journal article" date="2012" name="Genome Biol.">
        <title>Genome and low-iron response of an oceanic diatom adapted to chronic iron limitation.</title>
        <authorList>
            <person name="Lommer M."/>
            <person name="Specht M."/>
            <person name="Roy A.S."/>
            <person name="Kraemer L."/>
            <person name="Andreson R."/>
            <person name="Gutowska M.A."/>
            <person name="Wolf J."/>
            <person name="Bergner S.V."/>
            <person name="Schilhabel M.B."/>
            <person name="Klostermeier U.C."/>
            <person name="Beiko R.G."/>
            <person name="Rosenstiel P."/>
            <person name="Hippler M."/>
            <person name="Laroche J."/>
        </authorList>
    </citation>
    <scope>NUCLEOTIDE SEQUENCE [LARGE SCALE GENOMIC DNA]</scope>
    <source>
        <strain evidence="7 8">CCMP1005</strain>
    </source>
</reference>
<dbReference type="PANTHER" id="PTHR43628">
    <property type="entry name" value="ACTIVATOR OF C KINASE PROTEIN 1-RELATED"/>
    <property type="match status" value="1"/>
</dbReference>
<dbReference type="InterPro" id="IPR002893">
    <property type="entry name" value="Znf_MYND"/>
</dbReference>
<dbReference type="eggNOG" id="KOG1550">
    <property type="taxonomic scope" value="Eukaryota"/>
</dbReference>
<dbReference type="InterPro" id="IPR036915">
    <property type="entry name" value="Cyclin-like_sf"/>
</dbReference>
<dbReference type="Gene3D" id="1.10.472.10">
    <property type="entry name" value="Cyclin-like"/>
    <property type="match status" value="2"/>
</dbReference>
<dbReference type="SUPFAM" id="SSF47954">
    <property type="entry name" value="Cyclin-like"/>
    <property type="match status" value="1"/>
</dbReference>
<feature type="region of interest" description="Disordered" evidence="5">
    <location>
        <begin position="324"/>
        <end position="363"/>
    </location>
</feature>
<dbReference type="InterPro" id="IPR052945">
    <property type="entry name" value="Mitotic_Regulator"/>
</dbReference>
<dbReference type="PROSITE" id="PS50865">
    <property type="entry name" value="ZF_MYND_2"/>
    <property type="match status" value="1"/>
</dbReference>
<accession>K0R751</accession>
<keyword evidence="8" id="KW-1185">Reference proteome</keyword>
<name>K0R751_THAOC</name>
<evidence type="ECO:0000259" key="6">
    <source>
        <dbReference type="PROSITE" id="PS50865"/>
    </source>
</evidence>
<sequence length="1255" mass="139382">MRCAPCDESCEGEGDEACANCGKFASNTVKLKDCTACRLVKYCGVDCQKAHRKLHKKACKKRAAELKDEQLYSQGLERPGRDSCPICTLPIPLPMVEHSRFKACCMTKICRGCDLAARKRGMFDCAFCRSPEADNDADKLAMIQARVVKKDPEAIYHLGGKYLDGDLGLSKDIQRAVELFTEAAELGSVEAVYNLGFAHSRGYGVQKDEAKAIHFYEIAAMQGHVVSRYNLGCAEGRKGNYDRAPKEAYRVTFPAGNPVAQSTTGQWCVARASDAAPGAASGGLGPQRPRLMSLANWYVQSEGKKGNYGRASTPGQWCVARASDAAPGTASGGLGPQRRGSSKPRLADVRLKRRTKKSKGKICTVPASEPAKKCWWTLVDRGQKPPAPRPQASRSDQPAEGQPAASAASAGSVCSSAGWWATVAGELDGPTISSLPCSLGLAWRLRVEEPAESEVHTTSLSSRLMFMYVNDQPSTDNEHTRFSDIMNETTSDVLEAMLKREREMWYRRSHSFHQTGNRGLKQDRRTLIGFCFNLCSSLDLDQETVQKAMDLSDRHAASSGLHRTYDRTRYQLLVLTCLYISIKKGTSADLLSVEDLSEITSNVYTCEEIEAEEKRILQNLERHTEDPTASHIARHVLSLVYGSAHNEDEESQLAEFMDRVNLQINISILDIGLSKHRPSTIALAALLGVMMEEGWNTPDRSDFRSLMSIMNRYDFESPGLIEGARSELRRLMDGVEVDEDEAQFKCDMSMQPEASVASAPCHECDRGNNQQCSSEVYENKGESPTPNYRERRLALISSWMTLSSIPEEEEEDEDDDEGVRPPELIESDNIPAETVWPNPAWRRGTPTVDATRLPCRRKLVRVLQVLRAVVPAAWKPPERAPLPTRKAQQREKRRPSRRTLDTSRSRGASGPVPLRASRRSPVRSAPSSLPLGRVGCEEEDEEDLELPVADRPIDRENNEEILERGSVEEGSPCRRRWRIDLLATRHRSAAAERRCACVGVDDAKNQSTTGTGTLAPSNPSSTATRPPDAAMMQQAAAEALHFCSNIQHPADRRPLRGLRKSNMVTKTEFKRTSKGCKQIGKLPVETLEDFDLEEVKSLRENALEMVKALDKAIVKMTPCPYNARTVKQSLNAISHYRFKKASGLCGHHLNPLLEQQVDRALDCGEGSLAFKMCIHIIDFFNHWSGRLDDSYGEGSMFVSGWGDRVNMAIEIMEDYETDEPLCKKMLEAIDGIESSYLENEVQDAQESITMLLEQD</sequence>
<dbReference type="InterPro" id="IPR006671">
    <property type="entry name" value="Cyclin_N"/>
</dbReference>